<name>A0A8S9GTK1_BRACR</name>
<evidence type="ECO:0000313" key="2">
    <source>
        <dbReference type="EMBL" id="KAF2548869.1"/>
    </source>
</evidence>
<reference evidence="2" key="1">
    <citation type="submission" date="2019-12" db="EMBL/GenBank/DDBJ databases">
        <title>Genome sequencing and annotation of Brassica cretica.</title>
        <authorList>
            <person name="Studholme D.J."/>
            <person name="Sarris P.F."/>
        </authorList>
    </citation>
    <scope>NUCLEOTIDE SEQUENCE</scope>
    <source>
        <strain evidence="2">PFS-102/07</strain>
        <tissue evidence="2">Leaf</tissue>
    </source>
</reference>
<feature type="compositionally biased region" description="Polar residues" evidence="1">
    <location>
        <begin position="97"/>
        <end position="112"/>
    </location>
</feature>
<organism evidence="2">
    <name type="scientific">Brassica cretica</name>
    <name type="common">Mustard</name>
    <dbReference type="NCBI Taxonomy" id="69181"/>
    <lineage>
        <taxon>Eukaryota</taxon>
        <taxon>Viridiplantae</taxon>
        <taxon>Streptophyta</taxon>
        <taxon>Embryophyta</taxon>
        <taxon>Tracheophyta</taxon>
        <taxon>Spermatophyta</taxon>
        <taxon>Magnoliopsida</taxon>
        <taxon>eudicotyledons</taxon>
        <taxon>Gunneridae</taxon>
        <taxon>Pentapetalae</taxon>
        <taxon>rosids</taxon>
        <taxon>malvids</taxon>
        <taxon>Brassicales</taxon>
        <taxon>Brassicaceae</taxon>
        <taxon>Brassiceae</taxon>
        <taxon>Brassica</taxon>
    </lineage>
</organism>
<comment type="caution">
    <text evidence="2">The sequence shown here is derived from an EMBL/GenBank/DDBJ whole genome shotgun (WGS) entry which is preliminary data.</text>
</comment>
<feature type="region of interest" description="Disordered" evidence="1">
    <location>
        <begin position="54"/>
        <end position="112"/>
    </location>
</feature>
<sequence>MEELIGRGTDGWAVPSTVQGESGRVTSPGRRGLTARTGWQELERKSIFALDQKDAQTCEDSHWPPTEPPRRGKLLRPQGSSELLVSRPLREPKKDQSLMSMNETGGTVQTTH</sequence>
<dbReference type="AlphaFoldDB" id="A0A8S9GTK1"/>
<evidence type="ECO:0000256" key="1">
    <source>
        <dbReference type="SAM" id="MobiDB-lite"/>
    </source>
</evidence>
<accession>A0A8S9GTK1</accession>
<feature type="region of interest" description="Disordered" evidence="1">
    <location>
        <begin position="1"/>
        <end position="38"/>
    </location>
</feature>
<gene>
    <name evidence="2" type="ORF">F2Q70_00022931</name>
</gene>
<proteinExistence type="predicted"/>
<protein>
    <submittedName>
        <fullName evidence="2">Uncharacterized protein</fullName>
    </submittedName>
</protein>
<dbReference type="EMBL" id="QGKY02001925">
    <property type="protein sequence ID" value="KAF2548869.1"/>
    <property type="molecule type" value="Genomic_DNA"/>
</dbReference>